<comment type="caution">
    <text evidence="1">The sequence shown here is derived from an EMBL/GenBank/DDBJ whole genome shotgun (WGS) entry which is preliminary data.</text>
</comment>
<evidence type="ECO:0000313" key="2">
    <source>
        <dbReference type="Proteomes" id="UP001055167"/>
    </source>
</evidence>
<dbReference type="InterPro" id="IPR014903">
    <property type="entry name" value="DUF1796"/>
</dbReference>
<name>A0ABQ4QXW4_9HYPH</name>
<accession>A0ABQ4QXW4</accession>
<reference evidence="1" key="2">
    <citation type="submission" date="2021-08" db="EMBL/GenBank/DDBJ databases">
        <authorList>
            <person name="Tani A."/>
            <person name="Ola A."/>
            <person name="Ogura Y."/>
            <person name="Katsura K."/>
            <person name="Hayashi T."/>
        </authorList>
    </citation>
    <scope>NUCLEOTIDE SEQUENCE</scope>
    <source>
        <strain evidence="1">KCTC 52305</strain>
    </source>
</reference>
<gene>
    <name evidence="1" type="ORF">OPKNFCMD_2840</name>
</gene>
<protein>
    <recommendedName>
        <fullName evidence="3">Peptidase</fullName>
    </recommendedName>
</protein>
<reference evidence="1" key="1">
    <citation type="journal article" date="2021" name="Front. Microbiol.">
        <title>Comprehensive Comparative Genomics and Phenotyping of Methylobacterium Species.</title>
        <authorList>
            <person name="Alessa O."/>
            <person name="Ogura Y."/>
            <person name="Fujitani Y."/>
            <person name="Takami H."/>
            <person name="Hayashi T."/>
            <person name="Sahin N."/>
            <person name="Tani A."/>
        </authorList>
    </citation>
    <scope>NUCLEOTIDE SEQUENCE</scope>
    <source>
        <strain evidence="1">KCTC 52305</strain>
    </source>
</reference>
<keyword evidence="2" id="KW-1185">Reference proteome</keyword>
<organism evidence="1 2">
    <name type="scientific">Methylobacterium crusticola</name>
    <dbReference type="NCBI Taxonomy" id="1697972"/>
    <lineage>
        <taxon>Bacteria</taxon>
        <taxon>Pseudomonadati</taxon>
        <taxon>Pseudomonadota</taxon>
        <taxon>Alphaproteobacteria</taxon>
        <taxon>Hyphomicrobiales</taxon>
        <taxon>Methylobacteriaceae</taxon>
        <taxon>Methylobacterium</taxon>
    </lineage>
</organism>
<sequence>MTAPGGPAGLGARLRRSLRALRGPREPGRVNHISLGSHCHMAHLLKVRGLRGWSGPFDWLFSSPGMVRDCLETDFARLLDRAEHESVPVAERLGPDITRCRHRYYRDRHAVPCVFNHHDPATSEADYRFLQEGVRRLRAALADPRARNRHYLLATFTVAPDDVRGICDALSRQPSWNHLTVLQVTAGAARTTARRVDLGRAALAFHDIHTRSPSLGLRFAEEADDAFVAELIRAEPESNPAQPG</sequence>
<dbReference type="Proteomes" id="UP001055167">
    <property type="component" value="Unassembled WGS sequence"/>
</dbReference>
<dbReference type="RefSeq" id="WP_128562882.1">
    <property type="nucleotide sequence ID" value="NZ_BPQH01000008.1"/>
</dbReference>
<evidence type="ECO:0008006" key="3">
    <source>
        <dbReference type="Google" id="ProtNLM"/>
    </source>
</evidence>
<dbReference type="EMBL" id="BPQH01000008">
    <property type="protein sequence ID" value="GJD50103.1"/>
    <property type="molecule type" value="Genomic_DNA"/>
</dbReference>
<evidence type="ECO:0000313" key="1">
    <source>
        <dbReference type="EMBL" id="GJD50103.1"/>
    </source>
</evidence>
<dbReference type="Pfam" id="PF08795">
    <property type="entry name" value="DUF1796"/>
    <property type="match status" value="1"/>
</dbReference>
<proteinExistence type="predicted"/>